<accession>A0A9P5PJ84</accession>
<gene>
    <name evidence="1" type="ORF">BDP27DRAFT_1426071</name>
</gene>
<organism evidence="1 2">
    <name type="scientific">Rhodocollybia butyracea</name>
    <dbReference type="NCBI Taxonomy" id="206335"/>
    <lineage>
        <taxon>Eukaryota</taxon>
        <taxon>Fungi</taxon>
        <taxon>Dikarya</taxon>
        <taxon>Basidiomycota</taxon>
        <taxon>Agaricomycotina</taxon>
        <taxon>Agaricomycetes</taxon>
        <taxon>Agaricomycetidae</taxon>
        <taxon>Agaricales</taxon>
        <taxon>Marasmiineae</taxon>
        <taxon>Omphalotaceae</taxon>
        <taxon>Rhodocollybia</taxon>
    </lineage>
</organism>
<reference evidence="1" key="1">
    <citation type="submission" date="2020-11" db="EMBL/GenBank/DDBJ databases">
        <authorList>
            <consortium name="DOE Joint Genome Institute"/>
            <person name="Ahrendt S."/>
            <person name="Riley R."/>
            <person name="Andreopoulos W."/>
            <person name="Labutti K."/>
            <person name="Pangilinan J."/>
            <person name="Ruiz-Duenas F.J."/>
            <person name="Barrasa J.M."/>
            <person name="Sanchez-Garcia M."/>
            <person name="Camarero S."/>
            <person name="Miyauchi S."/>
            <person name="Serrano A."/>
            <person name="Linde D."/>
            <person name="Babiker R."/>
            <person name="Drula E."/>
            <person name="Ayuso-Fernandez I."/>
            <person name="Pacheco R."/>
            <person name="Padilla G."/>
            <person name="Ferreira P."/>
            <person name="Barriuso J."/>
            <person name="Kellner H."/>
            <person name="Castanera R."/>
            <person name="Alfaro M."/>
            <person name="Ramirez L."/>
            <person name="Pisabarro A.G."/>
            <person name="Kuo A."/>
            <person name="Tritt A."/>
            <person name="Lipzen A."/>
            <person name="He G."/>
            <person name="Yan M."/>
            <person name="Ng V."/>
            <person name="Cullen D."/>
            <person name="Martin F."/>
            <person name="Rosso M.-N."/>
            <person name="Henrissat B."/>
            <person name="Hibbett D."/>
            <person name="Martinez A.T."/>
            <person name="Grigoriev I.V."/>
        </authorList>
    </citation>
    <scope>NUCLEOTIDE SEQUENCE</scope>
    <source>
        <strain evidence="1">AH 40177</strain>
    </source>
</reference>
<comment type="caution">
    <text evidence="1">The sequence shown here is derived from an EMBL/GenBank/DDBJ whole genome shotgun (WGS) entry which is preliminary data.</text>
</comment>
<evidence type="ECO:0000313" key="1">
    <source>
        <dbReference type="EMBL" id="KAF9064222.1"/>
    </source>
</evidence>
<dbReference type="OrthoDB" id="2985972at2759"/>
<dbReference type="EMBL" id="JADNRY010000128">
    <property type="protein sequence ID" value="KAF9064222.1"/>
    <property type="molecule type" value="Genomic_DNA"/>
</dbReference>
<evidence type="ECO:0000313" key="2">
    <source>
        <dbReference type="Proteomes" id="UP000772434"/>
    </source>
</evidence>
<protein>
    <submittedName>
        <fullName evidence="1">Uncharacterized protein</fullName>
    </submittedName>
</protein>
<dbReference type="Proteomes" id="UP000772434">
    <property type="component" value="Unassembled WGS sequence"/>
</dbReference>
<sequence>MDAAQTSVTLPAHYRNFKELDALLRLQNQGWTLVPEFCKDPTVVLIRLENNQIFRINYHTLTALAAGLREVLKLPDSTNGLLGTEINPISLPGKPDEIILFLKWIEHPHWIPLELTESDLLNLYLFADKWICEPATDWALQGIEGLGLRASQMLGLACELGIRRWVEPALQQLFYTSTYSLSQQERDEIGNDALAVISNGQLYLKDRRMGCAACPPPMSNVGFGERECPYYGIHHEKSRCARAWDLGWKDVGLRLIHPEDPLQFSEAMWFIRGLRFEGVSEQCRIATIESIAPAFEVETDTYQKAIEKIGKLIRMSAYSL</sequence>
<dbReference type="AlphaFoldDB" id="A0A9P5PJ84"/>
<name>A0A9P5PJ84_9AGAR</name>
<proteinExistence type="predicted"/>
<keyword evidence="2" id="KW-1185">Reference proteome</keyword>